<sequence>MSSSSDISSFSSWSFRQLLDALEAVAPLPPSVEAKDSSRNMA</sequence>
<dbReference type="Proteomes" id="UP000697107">
    <property type="component" value="Unassembled WGS sequence"/>
</dbReference>
<name>A0A8T1A5E0_9STRA</name>
<comment type="caution">
    <text evidence="1">The sequence shown here is derived from an EMBL/GenBank/DDBJ whole genome shotgun (WGS) entry which is preliminary data.</text>
</comment>
<protein>
    <submittedName>
        <fullName evidence="1">Uncharacterized protein</fullName>
    </submittedName>
</protein>
<proteinExistence type="predicted"/>
<evidence type="ECO:0000313" key="3">
    <source>
        <dbReference type="Proteomes" id="UP000774804"/>
    </source>
</evidence>
<evidence type="ECO:0000313" key="1">
    <source>
        <dbReference type="EMBL" id="KAG2871306.1"/>
    </source>
</evidence>
<gene>
    <name evidence="1" type="ORF">PC115_g24873</name>
    <name evidence="2" type="ORF">PC118_g25019</name>
</gene>
<organism evidence="1 3">
    <name type="scientific">Phytophthora cactorum</name>
    <dbReference type="NCBI Taxonomy" id="29920"/>
    <lineage>
        <taxon>Eukaryota</taxon>
        <taxon>Sar</taxon>
        <taxon>Stramenopiles</taxon>
        <taxon>Oomycota</taxon>
        <taxon>Peronosporomycetes</taxon>
        <taxon>Peronosporales</taxon>
        <taxon>Peronosporaceae</taxon>
        <taxon>Phytophthora</taxon>
    </lineage>
</organism>
<dbReference type="EMBL" id="RCML01003739">
    <property type="protein sequence ID" value="KAG2952914.1"/>
    <property type="molecule type" value="Genomic_DNA"/>
</dbReference>
<evidence type="ECO:0000313" key="2">
    <source>
        <dbReference type="EMBL" id="KAG2952914.1"/>
    </source>
</evidence>
<dbReference type="AlphaFoldDB" id="A0A8T1A5E0"/>
<reference evidence="1" key="1">
    <citation type="submission" date="2018-10" db="EMBL/GenBank/DDBJ databases">
        <title>Effector identification in a new, highly contiguous assembly of the strawberry crown rot pathogen Phytophthora cactorum.</title>
        <authorList>
            <person name="Armitage A.D."/>
            <person name="Nellist C.F."/>
            <person name="Bates H."/>
            <person name="Vickerstaff R.J."/>
            <person name="Harrison R.J."/>
        </authorList>
    </citation>
    <scope>NUCLEOTIDE SEQUENCE</scope>
    <source>
        <strain evidence="1">4032</strain>
        <strain evidence="2">P415</strain>
    </source>
</reference>
<dbReference type="EMBL" id="RCMI01003837">
    <property type="protein sequence ID" value="KAG2871306.1"/>
    <property type="molecule type" value="Genomic_DNA"/>
</dbReference>
<dbReference type="Proteomes" id="UP000774804">
    <property type="component" value="Unassembled WGS sequence"/>
</dbReference>
<accession>A0A8T1A5E0</accession>